<evidence type="ECO:0000313" key="4">
    <source>
        <dbReference type="Proteomes" id="UP000521943"/>
    </source>
</evidence>
<protein>
    <submittedName>
        <fullName evidence="3">Uncharacterized protein</fullName>
    </submittedName>
</protein>
<dbReference type="EMBL" id="JACGCI010000058">
    <property type="protein sequence ID" value="KAF6750242.1"/>
    <property type="molecule type" value="Genomic_DNA"/>
</dbReference>
<feature type="region of interest" description="Disordered" evidence="1">
    <location>
        <begin position="456"/>
        <end position="494"/>
    </location>
</feature>
<dbReference type="AlphaFoldDB" id="A0A8H6M3J0"/>
<keyword evidence="2" id="KW-0812">Transmembrane</keyword>
<gene>
    <name evidence="3" type="ORF">DFP72DRAFT_991702</name>
</gene>
<keyword evidence="2" id="KW-0472">Membrane</keyword>
<reference evidence="3 4" key="1">
    <citation type="submission" date="2020-07" db="EMBL/GenBank/DDBJ databases">
        <title>Comparative genomics of pyrophilous fungi reveals a link between fire events and developmental genes.</title>
        <authorList>
            <consortium name="DOE Joint Genome Institute"/>
            <person name="Steindorff A.S."/>
            <person name="Carver A."/>
            <person name="Calhoun S."/>
            <person name="Stillman K."/>
            <person name="Liu H."/>
            <person name="Lipzen A."/>
            <person name="Pangilinan J."/>
            <person name="Labutti K."/>
            <person name="Bruns T.D."/>
            <person name="Grigoriev I.V."/>
        </authorList>
    </citation>
    <scope>NUCLEOTIDE SEQUENCE [LARGE SCALE GENOMIC DNA]</scope>
    <source>
        <strain evidence="3 4">CBS 144469</strain>
    </source>
</reference>
<organism evidence="3 4">
    <name type="scientific">Ephemerocybe angulata</name>
    <dbReference type="NCBI Taxonomy" id="980116"/>
    <lineage>
        <taxon>Eukaryota</taxon>
        <taxon>Fungi</taxon>
        <taxon>Dikarya</taxon>
        <taxon>Basidiomycota</taxon>
        <taxon>Agaricomycotina</taxon>
        <taxon>Agaricomycetes</taxon>
        <taxon>Agaricomycetidae</taxon>
        <taxon>Agaricales</taxon>
        <taxon>Agaricineae</taxon>
        <taxon>Psathyrellaceae</taxon>
        <taxon>Ephemerocybe</taxon>
    </lineage>
</organism>
<evidence type="ECO:0000256" key="1">
    <source>
        <dbReference type="SAM" id="MobiDB-lite"/>
    </source>
</evidence>
<evidence type="ECO:0000256" key="2">
    <source>
        <dbReference type="SAM" id="Phobius"/>
    </source>
</evidence>
<dbReference type="OrthoDB" id="3239894at2759"/>
<dbReference type="Proteomes" id="UP000521943">
    <property type="component" value="Unassembled WGS sequence"/>
</dbReference>
<feature type="transmembrane region" description="Helical" evidence="2">
    <location>
        <begin position="779"/>
        <end position="797"/>
    </location>
</feature>
<evidence type="ECO:0000313" key="3">
    <source>
        <dbReference type="EMBL" id="KAF6750242.1"/>
    </source>
</evidence>
<comment type="caution">
    <text evidence="3">The sequence shown here is derived from an EMBL/GenBank/DDBJ whole genome shotgun (WGS) entry which is preliminary data.</text>
</comment>
<proteinExistence type="predicted"/>
<accession>A0A8H6M3J0</accession>
<sequence>MLTAWLHLQFHLPFRACNALLTVVLLIIKSFGVTIMEPQPLVTLSRVMTLIEVDPAFDILPICPQCWEFYPGTLDTPSACSKCSTPHVRAQAARDFAQLANILSVPGMEKELDAWRVKDRFPGRYTDIFDGEVTKSLPGPDGLPFFRNGHGDGPKGELRIGLTLGLDCACFFQRCKPSFPPSVCPKEQPPDECHRFLRISVNELLRLWKEGFVVATESCPWGRLVRVILICICCDKPAAHKVGGFASHSHTFFCTRCWISQAEKASPAAFQRNGFPERTDSQHRLAGYDYAMLNTNAARDAYVKEHAARWTEFSRLPYFDSVRMVVIDPMHNLLLGLVKNHFYHIWVQMKILCKKKELKALHEFLDKFEMPSFVGRLPALIGEPAGGSLTADQWMLLATVVGPIAIPQIWGDFMLPSEMADAQRKAAIKSRLDKKAKDDQAKKAKAAAKAAAKRAAAAKKQNKEIPEDDNNTVPPASKVPEEEEEDEDLASCLHPDDPANFLKLSLAIRILMKRDISEPEIAEAEALLSSYCSELITLYGPDVIKPNHHYCIHTGECVRDFGPLHEFWTFLFERLNKVLKSFNTNNHSGGELETTFFREFHRTIATSRLAARSTINDPFGLFNSATKSMFAASADDRGTVQALAKELDEDRADGGCPCFAIGNLSNELYHSVLSYLNRIFPDAGVRSLNDTSPAFNSLPLRKSAAFFDYVVIRGRRYHASSRSASKSNSLVEAYINENGSTCVGELKDLIQVEVGTNQMYMLGRFEWLAPLEDLGLSRIAKYICLLIGVIAIVPSFIPSLIRRHVHQVCQVRNAEIGVGDGKSLGVKACRHIFSVEVKGVSNFCKE</sequence>
<dbReference type="PANTHER" id="PTHR46579:SF2">
    <property type="entry name" value="C2H2-TYPE DOMAIN-CONTAINING PROTEIN"/>
    <property type="match status" value="1"/>
</dbReference>
<keyword evidence="2" id="KW-1133">Transmembrane helix</keyword>
<name>A0A8H6M3J0_9AGAR</name>
<keyword evidence="4" id="KW-1185">Reference proteome</keyword>
<dbReference type="PANTHER" id="PTHR46579">
    <property type="entry name" value="F5/8 TYPE C DOMAIN-CONTAINING PROTEIN-RELATED"/>
    <property type="match status" value="1"/>
</dbReference>